<organism evidence="3 4">
    <name type="scientific">Actinospica durhamensis</name>
    <dbReference type="NCBI Taxonomy" id="1508375"/>
    <lineage>
        <taxon>Bacteria</taxon>
        <taxon>Bacillati</taxon>
        <taxon>Actinomycetota</taxon>
        <taxon>Actinomycetes</taxon>
        <taxon>Catenulisporales</taxon>
        <taxon>Actinospicaceae</taxon>
        <taxon>Actinospica</taxon>
    </lineage>
</organism>
<evidence type="ECO:0000313" key="4">
    <source>
        <dbReference type="Proteomes" id="UP000675781"/>
    </source>
</evidence>
<evidence type="ECO:0000259" key="2">
    <source>
        <dbReference type="Pfam" id="PF23621"/>
    </source>
</evidence>
<evidence type="ECO:0000313" key="3">
    <source>
        <dbReference type="EMBL" id="MBR7839042.1"/>
    </source>
</evidence>
<comment type="caution">
    <text evidence="3">The sequence shown here is derived from an EMBL/GenBank/DDBJ whole genome shotgun (WGS) entry which is preliminary data.</text>
</comment>
<accession>A0A941EVQ9</accession>
<name>A0A941EVQ9_9ACTN</name>
<dbReference type="InterPro" id="IPR053344">
    <property type="entry name" value="cAMP-inducible_BP74-like"/>
</dbReference>
<sequence>MRRTLKTTCGTLVAAAAIALGAALPASAAVIPHAAETSPAYFEMTDVTGSKFVVKMTDGEDIEHARALVEGRTDQMPHVLGRIIKRWQPYNHRWSYTIDPASVTFFDQSIEVCDATIPYVEEHLDEVGGAFLPGNWWCGWSTRLVRELPNP</sequence>
<dbReference type="InterPro" id="IPR056422">
    <property type="entry name" value="BP74_N"/>
</dbReference>
<protein>
    <submittedName>
        <fullName evidence="3">Calmodulin-binding protein</fullName>
    </submittedName>
</protein>
<feature type="chain" id="PRO_5037520587" evidence="1">
    <location>
        <begin position="29"/>
        <end position="151"/>
    </location>
</feature>
<dbReference type="PANTHER" id="PTHR35883">
    <property type="entry name" value="CYCLIC AMP-INDUCIBLE PROTEIN BP74-RELATED"/>
    <property type="match status" value="1"/>
</dbReference>
<dbReference type="Proteomes" id="UP000675781">
    <property type="component" value="Unassembled WGS sequence"/>
</dbReference>
<gene>
    <name evidence="3" type="ORF">KDL01_37600</name>
</gene>
<dbReference type="Pfam" id="PF23621">
    <property type="entry name" value="BP74_N"/>
    <property type="match status" value="1"/>
</dbReference>
<keyword evidence="4" id="KW-1185">Reference proteome</keyword>
<feature type="signal peptide" evidence="1">
    <location>
        <begin position="1"/>
        <end position="28"/>
    </location>
</feature>
<dbReference type="PANTHER" id="PTHR35883:SF1">
    <property type="entry name" value="CALMODULIN-BINDING PROTEIN CAM-BP15-RELATED"/>
    <property type="match status" value="1"/>
</dbReference>
<keyword evidence="1" id="KW-0732">Signal</keyword>
<dbReference type="RefSeq" id="WP_212533487.1">
    <property type="nucleotide sequence ID" value="NZ_JAGSOG010000368.1"/>
</dbReference>
<feature type="domain" description="BP74 N-terminal" evidence="2">
    <location>
        <begin position="39"/>
        <end position="150"/>
    </location>
</feature>
<reference evidence="3" key="1">
    <citation type="submission" date="2021-04" db="EMBL/GenBank/DDBJ databases">
        <title>Genome based classification of Actinospica acidithermotolerans sp. nov., an actinobacterium isolated from an Indonesian hot spring.</title>
        <authorList>
            <person name="Kusuma A.B."/>
            <person name="Putra K.E."/>
            <person name="Nafisah S."/>
            <person name="Loh J."/>
            <person name="Nouioui I."/>
            <person name="Goodfellow M."/>
        </authorList>
    </citation>
    <scope>NUCLEOTIDE SEQUENCE</scope>
    <source>
        <strain evidence="3">CSCA 57</strain>
    </source>
</reference>
<dbReference type="AlphaFoldDB" id="A0A941EVQ9"/>
<proteinExistence type="predicted"/>
<dbReference type="EMBL" id="JAGSOG010000368">
    <property type="protein sequence ID" value="MBR7839042.1"/>
    <property type="molecule type" value="Genomic_DNA"/>
</dbReference>
<evidence type="ECO:0000256" key="1">
    <source>
        <dbReference type="SAM" id="SignalP"/>
    </source>
</evidence>